<evidence type="ECO:0000313" key="7">
    <source>
        <dbReference type="EMBL" id="VCU08347.1"/>
    </source>
</evidence>
<keyword evidence="3 5" id="KW-1133">Transmembrane helix</keyword>
<evidence type="ECO:0000256" key="6">
    <source>
        <dbReference type="SAM" id="MobiDB-lite"/>
    </source>
</evidence>
<dbReference type="Proteomes" id="UP000289200">
    <property type="component" value="Unassembled WGS sequence"/>
</dbReference>
<dbReference type="GO" id="GO:0005886">
    <property type="term" value="C:plasma membrane"/>
    <property type="evidence" value="ECO:0007669"/>
    <property type="project" value="UniProtKB-SubCell"/>
</dbReference>
<dbReference type="OrthoDB" id="9788219at2"/>
<proteinExistence type="inferred from homology"/>
<feature type="transmembrane region" description="Helical" evidence="5">
    <location>
        <begin position="89"/>
        <end position="104"/>
    </location>
</feature>
<dbReference type="NCBIfam" id="TIGR00997">
    <property type="entry name" value="ispZ"/>
    <property type="match status" value="1"/>
</dbReference>
<gene>
    <name evidence="5 7" type="primary">yciB</name>
    <name evidence="7" type="ORF">RHODGE_RHODGE_01520</name>
</gene>
<evidence type="ECO:0000256" key="5">
    <source>
        <dbReference type="HAMAP-Rule" id="MF_00189"/>
    </source>
</evidence>
<dbReference type="PANTHER" id="PTHR36917:SF1">
    <property type="entry name" value="INNER MEMBRANE-SPANNING PROTEIN YCIB"/>
    <property type="match status" value="1"/>
</dbReference>
<dbReference type="EMBL" id="UWOC01000122">
    <property type="protein sequence ID" value="VCU08347.1"/>
    <property type="molecule type" value="Genomic_DNA"/>
</dbReference>
<keyword evidence="4 5" id="KW-0472">Membrane</keyword>
<comment type="subcellular location">
    <subcellularLocation>
        <location evidence="5">Cell inner membrane</location>
        <topology evidence="5">Multi-pass membrane protein</topology>
    </subcellularLocation>
</comment>
<evidence type="ECO:0000313" key="8">
    <source>
        <dbReference type="Proteomes" id="UP000289200"/>
    </source>
</evidence>
<accession>A0A447CSY0</accession>
<dbReference type="HAMAP" id="MF_00189">
    <property type="entry name" value="YciB"/>
    <property type="match status" value="1"/>
</dbReference>
<protein>
    <recommendedName>
        <fullName evidence="5">Inner membrane-spanning protein YciB</fullName>
    </recommendedName>
</protein>
<comment type="caution">
    <text evidence="7">The sequence shown here is derived from an EMBL/GenBank/DDBJ whole genome shotgun (WGS) entry which is preliminary data.</text>
</comment>
<dbReference type="RefSeq" id="WP_129608472.1">
    <property type="nucleotide sequence ID" value="NZ_UWOC01000122.1"/>
</dbReference>
<feature type="transmembrane region" description="Helical" evidence="5">
    <location>
        <begin position="58"/>
        <end position="77"/>
    </location>
</feature>
<keyword evidence="1 5" id="KW-1003">Cell membrane</keyword>
<dbReference type="InterPro" id="IPR006008">
    <property type="entry name" value="YciB"/>
</dbReference>
<reference evidence="8" key="1">
    <citation type="submission" date="2018-10" db="EMBL/GenBank/DDBJ databases">
        <authorList>
            <person name="Peiro R."/>
            <person name="Begona"/>
            <person name="Cbmso G."/>
            <person name="Lopez M."/>
            <person name="Gonzalez S."/>
            <person name="Sacristan E."/>
            <person name="Castillo E."/>
        </authorList>
    </citation>
    <scope>NUCLEOTIDE SEQUENCE [LARGE SCALE GENOMIC DNA]</scope>
</reference>
<evidence type="ECO:0000256" key="4">
    <source>
        <dbReference type="ARBA" id="ARBA00023136"/>
    </source>
</evidence>
<dbReference type="PANTHER" id="PTHR36917">
    <property type="entry name" value="INTRACELLULAR SEPTATION PROTEIN A-RELATED"/>
    <property type="match status" value="1"/>
</dbReference>
<keyword evidence="5" id="KW-0997">Cell inner membrane</keyword>
<feature type="transmembrane region" description="Helical" evidence="5">
    <location>
        <begin position="153"/>
        <end position="172"/>
    </location>
</feature>
<dbReference type="AlphaFoldDB" id="A0A447CSY0"/>
<keyword evidence="8" id="KW-1185">Reference proteome</keyword>
<evidence type="ECO:0000256" key="2">
    <source>
        <dbReference type="ARBA" id="ARBA00022692"/>
    </source>
</evidence>
<feature type="region of interest" description="Disordered" evidence="6">
    <location>
        <begin position="186"/>
        <end position="207"/>
    </location>
</feature>
<comment type="function">
    <text evidence="5">Plays a role in cell envelope biogenesis, maintenance of cell envelope integrity and membrane homeostasis.</text>
</comment>
<name>A0A447CSY0_9BRAD</name>
<evidence type="ECO:0000256" key="3">
    <source>
        <dbReference type="ARBA" id="ARBA00022989"/>
    </source>
</evidence>
<dbReference type="NCBIfam" id="NF001323">
    <property type="entry name" value="PRK00259.1-1"/>
    <property type="match status" value="1"/>
</dbReference>
<dbReference type="Pfam" id="PF04279">
    <property type="entry name" value="IspA"/>
    <property type="match status" value="1"/>
</dbReference>
<keyword evidence="2 5" id="KW-0812">Transmembrane</keyword>
<feature type="transmembrane region" description="Helical" evidence="5">
    <location>
        <begin position="31"/>
        <end position="52"/>
    </location>
</feature>
<comment type="similarity">
    <text evidence="5">Belongs to the YciB family.</text>
</comment>
<organism evidence="7 8">
    <name type="scientific">Rhodoplanes serenus</name>
    <dbReference type="NCBI Taxonomy" id="200615"/>
    <lineage>
        <taxon>Bacteria</taxon>
        <taxon>Pseudomonadati</taxon>
        <taxon>Pseudomonadota</taxon>
        <taxon>Alphaproteobacteria</taxon>
        <taxon>Hyphomicrobiales</taxon>
        <taxon>Nitrobacteraceae</taxon>
        <taxon>Rhodoplanes</taxon>
    </lineage>
</organism>
<sequence>MSDSRLHPGLKLALDVGPLVLFFATNARFGIFAATAVFMVAVVAALGVSWALTRRLPVMPMVSAVIVVVFGGLTLVLHDETFIKLKPTLIYLLFAGVLAVGLWRDKPLLAMVFDTVFDLTPEGWRRLTVRWAVFFVVMAAVNELVWRTQSTDFWVNFKLFGFVPLTLGFALMQVRLLARHAAAGDSAAPGTPAATPPRPGSAGRPAD</sequence>
<evidence type="ECO:0000256" key="1">
    <source>
        <dbReference type="ARBA" id="ARBA00022475"/>
    </source>
</evidence>
<feature type="transmembrane region" description="Helical" evidence="5">
    <location>
        <begin position="124"/>
        <end position="141"/>
    </location>
</feature>